<name>A0A2W1LW44_9BACL</name>
<evidence type="ECO:0000313" key="4">
    <source>
        <dbReference type="EMBL" id="PZD96011.1"/>
    </source>
</evidence>
<dbReference type="GO" id="GO:0016020">
    <property type="term" value="C:membrane"/>
    <property type="evidence" value="ECO:0007669"/>
    <property type="project" value="InterPro"/>
</dbReference>
<keyword evidence="2 3" id="KW-0472">Membrane</keyword>
<dbReference type="PIRSF" id="PIRSF005690">
    <property type="entry name" value="GerBA"/>
    <property type="match status" value="1"/>
</dbReference>
<gene>
    <name evidence="4" type="ORF">DNH61_09920</name>
</gene>
<keyword evidence="5" id="KW-1185">Reference proteome</keyword>
<feature type="transmembrane region" description="Helical" evidence="3">
    <location>
        <begin position="371"/>
        <end position="392"/>
    </location>
</feature>
<dbReference type="InterPro" id="IPR050768">
    <property type="entry name" value="UPF0353/GerABKA_families"/>
</dbReference>
<evidence type="ECO:0000256" key="3">
    <source>
        <dbReference type="SAM" id="Phobius"/>
    </source>
</evidence>
<feature type="transmembrane region" description="Helical" evidence="3">
    <location>
        <begin position="404"/>
        <end position="427"/>
    </location>
</feature>
<sequence length="496" mass="54884">MRFTGALDADWDMIRQSLDGISDVIYRELTIGGVRRAVLVFISTNVNTDLIAKHIIEPLQKLDRKLAEQQQSYGVFTGIPIIDPATELRPAIIAILSGKTLMLTEGLAEASILNTKGGKQRSVQEPTSETVVRGPREGFTESLNVNVSLVRNKMKTTAFKTTSFSVGSLTKTNVVVGYLEHLAEPEMIKEIKRRVASIDMDGVLETGYIEELIEDNPLSPFPQFQYTERPDTAAAQLLEGRFVIFVDGTPFVLMGPVSAWQMIQSSEDYYERASIGTFLRWLRYGFLMIALFLPAIYIATITFHHDMLPTNLILSIAASREAIPFPALVEALIMELSFEALREAGVRLPKAVGSAVSILGALVIGQSAVQAGIVSAPMVIVVSLTGIASFCLPRFNFAITIRLLRFPLMFLAGIMGLYGIIVGAVLIAGHMCKLRSVGVPYLSGVAPYRKSDEDDIFVRLPWWKQEKRPTSLTSRNRKRMGSTTQIDKLRKRVPGW</sequence>
<organism evidence="4 5">
    <name type="scientific">Paenibacillus sambharensis</name>
    <dbReference type="NCBI Taxonomy" id="1803190"/>
    <lineage>
        <taxon>Bacteria</taxon>
        <taxon>Bacillati</taxon>
        <taxon>Bacillota</taxon>
        <taxon>Bacilli</taxon>
        <taxon>Bacillales</taxon>
        <taxon>Paenibacillaceae</taxon>
        <taxon>Paenibacillus</taxon>
    </lineage>
</organism>
<dbReference type="PANTHER" id="PTHR22550:SF5">
    <property type="entry name" value="LEUCINE ZIPPER PROTEIN 4"/>
    <property type="match status" value="1"/>
</dbReference>
<dbReference type="OrthoDB" id="1726708at2"/>
<reference evidence="4 5" key="1">
    <citation type="submission" date="2018-06" db="EMBL/GenBank/DDBJ databases">
        <title>Paenibacillus imtechensis sp. nov.</title>
        <authorList>
            <person name="Pinnaka A.K."/>
            <person name="Singh H."/>
            <person name="Kaur M."/>
        </authorList>
    </citation>
    <scope>NUCLEOTIDE SEQUENCE [LARGE SCALE GENOMIC DNA]</scope>
    <source>
        <strain evidence="4 5">SMB1</strain>
    </source>
</reference>
<proteinExistence type="inferred from homology"/>
<keyword evidence="3" id="KW-0812">Transmembrane</keyword>
<dbReference type="InterPro" id="IPR004995">
    <property type="entry name" value="Spore_Ger"/>
</dbReference>
<comment type="similarity">
    <text evidence="1">Belongs to the GerABKA family.</text>
</comment>
<dbReference type="Proteomes" id="UP000249522">
    <property type="component" value="Unassembled WGS sequence"/>
</dbReference>
<dbReference type="RefSeq" id="WP_111146756.1">
    <property type="nucleotide sequence ID" value="NZ_QKRB01000043.1"/>
</dbReference>
<dbReference type="AlphaFoldDB" id="A0A2W1LW44"/>
<evidence type="ECO:0000256" key="2">
    <source>
        <dbReference type="ARBA" id="ARBA00023136"/>
    </source>
</evidence>
<keyword evidence="3" id="KW-1133">Transmembrane helix</keyword>
<dbReference type="GO" id="GO:0009847">
    <property type="term" value="P:spore germination"/>
    <property type="evidence" value="ECO:0007669"/>
    <property type="project" value="InterPro"/>
</dbReference>
<feature type="transmembrane region" description="Helical" evidence="3">
    <location>
        <begin position="281"/>
        <end position="303"/>
    </location>
</feature>
<dbReference type="PANTHER" id="PTHR22550">
    <property type="entry name" value="SPORE GERMINATION PROTEIN"/>
    <property type="match status" value="1"/>
</dbReference>
<accession>A0A2W1LW44</accession>
<dbReference type="EMBL" id="QKRB01000043">
    <property type="protein sequence ID" value="PZD96011.1"/>
    <property type="molecule type" value="Genomic_DNA"/>
</dbReference>
<evidence type="ECO:0000256" key="1">
    <source>
        <dbReference type="ARBA" id="ARBA00005278"/>
    </source>
</evidence>
<dbReference type="Pfam" id="PF03323">
    <property type="entry name" value="GerA"/>
    <property type="match status" value="1"/>
</dbReference>
<comment type="caution">
    <text evidence="4">The sequence shown here is derived from an EMBL/GenBank/DDBJ whole genome shotgun (WGS) entry which is preliminary data.</text>
</comment>
<evidence type="ECO:0000313" key="5">
    <source>
        <dbReference type="Proteomes" id="UP000249522"/>
    </source>
</evidence>
<protein>
    <submittedName>
        <fullName evidence="4">Spore germination protein</fullName>
    </submittedName>
</protein>